<gene>
    <name evidence="1" type="ORF">Pmi06nite_69340</name>
</gene>
<protein>
    <submittedName>
        <fullName evidence="1">Uncharacterized protein</fullName>
    </submittedName>
</protein>
<dbReference type="EMBL" id="BOOO01000040">
    <property type="protein sequence ID" value="GII33492.1"/>
    <property type="molecule type" value="Genomic_DNA"/>
</dbReference>
<name>A0A8J3TY58_9ACTN</name>
<keyword evidence="2" id="KW-1185">Reference proteome</keyword>
<evidence type="ECO:0000313" key="2">
    <source>
        <dbReference type="Proteomes" id="UP000650628"/>
    </source>
</evidence>
<accession>A0A8J3TY58</accession>
<evidence type="ECO:0000313" key="1">
    <source>
        <dbReference type="EMBL" id="GII33492.1"/>
    </source>
</evidence>
<sequence>MGLTFNIGNQQAVNINNVGGDQTIQGGQQGTFLAGEPSEWAASLVTRLQALGLPSEAAEAEAVQTELDRAQPDRQSIATRLARLTEVLTSAGAIAVAGESLRGPLMALAGWLGALGTPIMHMLTG</sequence>
<proteinExistence type="predicted"/>
<dbReference type="AlphaFoldDB" id="A0A8J3TY58"/>
<organism evidence="1 2">
    <name type="scientific">Planotetraspora mira</name>
    <dbReference type="NCBI Taxonomy" id="58121"/>
    <lineage>
        <taxon>Bacteria</taxon>
        <taxon>Bacillati</taxon>
        <taxon>Actinomycetota</taxon>
        <taxon>Actinomycetes</taxon>
        <taxon>Streptosporangiales</taxon>
        <taxon>Streptosporangiaceae</taxon>
        <taxon>Planotetraspora</taxon>
    </lineage>
</organism>
<reference evidence="1 2" key="1">
    <citation type="submission" date="2021-01" db="EMBL/GenBank/DDBJ databases">
        <title>Whole genome shotgun sequence of Planotetraspora mira NBRC 15435.</title>
        <authorList>
            <person name="Komaki H."/>
            <person name="Tamura T."/>
        </authorList>
    </citation>
    <scope>NUCLEOTIDE SEQUENCE [LARGE SCALE GENOMIC DNA]</scope>
    <source>
        <strain evidence="1 2">NBRC 15435</strain>
    </source>
</reference>
<dbReference type="Proteomes" id="UP000650628">
    <property type="component" value="Unassembled WGS sequence"/>
</dbReference>
<comment type="caution">
    <text evidence="1">The sequence shown here is derived from an EMBL/GenBank/DDBJ whole genome shotgun (WGS) entry which is preliminary data.</text>
</comment>